<organism evidence="5 6">
    <name type="scientific">Haloferax mediterranei (strain ATCC 33500 / DSM 1411 / JCM 8866 / NBRC 14739 / NCIMB 2177 / R-4)</name>
    <name type="common">Halobacterium mediterranei</name>
    <dbReference type="NCBI Taxonomy" id="523841"/>
    <lineage>
        <taxon>Archaea</taxon>
        <taxon>Methanobacteriati</taxon>
        <taxon>Methanobacteriota</taxon>
        <taxon>Stenosarchaea group</taxon>
        <taxon>Halobacteria</taxon>
        <taxon>Halobacteriales</taxon>
        <taxon>Haloferacaceae</taxon>
        <taxon>Haloferax</taxon>
    </lineage>
</organism>
<keyword evidence="1" id="KW-0805">Transcription regulation</keyword>
<dbReference type="InterPro" id="IPR013324">
    <property type="entry name" value="RNA_pol_sigma_r3/r4-like"/>
</dbReference>
<gene>
    <name evidence="5" type="ordered locus">HFX_4027</name>
</gene>
<dbReference type="AlphaFoldDB" id="I3R912"/>
<accession>I3R912</accession>
<dbReference type="SUPFAM" id="SSF88659">
    <property type="entry name" value="Sigma3 and sigma4 domains of RNA polymerase sigma factors"/>
    <property type="match status" value="1"/>
</dbReference>
<dbReference type="InterPro" id="IPR007050">
    <property type="entry name" value="HTH_bacterioopsin"/>
</dbReference>
<dbReference type="PANTHER" id="PTHR34236:SF1">
    <property type="entry name" value="DIMETHYL SULFOXIDE REDUCTASE TRANSCRIPTIONAL ACTIVATOR"/>
    <property type="match status" value="1"/>
</dbReference>
<proteinExistence type="predicted"/>
<evidence type="ECO:0000256" key="1">
    <source>
        <dbReference type="ARBA" id="ARBA00023015"/>
    </source>
</evidence>
<dbReference type="InterPro" id="IPR056493">
    <property type="entry name" value="HVO_0513_N"/>
</dbReference>
<dbReference type="PANTHER" id="PTHR34236">
    <property type="entry name" value="DIMETHYL SULFOXIDE REDUCTASE TRANSCRIPTIONAL ACTIVATOR"/>
    <property type="match status" value="1"/>
</dbReference>
<name>I3R912_HALMT</name>
<dbReference type="Pfam" id="PF04967">
    <property type="entry name" value="HTH_10"/>
    <property type="match status" value="1"/>
</dbReference>
<dbReference type="Pfam" id="PF24278">
    <property type="entry name" value="HVO_0513_N"/>
    <property type="match status" value="1"/>
</dbReference>
<dbReference type="EMBL" id="CP001869">
    <property type="protein sequence ID" value="AFK20722.1"/>
    <property type="molecule type" value="Genomic_DNA"/>
</dbReference>
<keyword evidence="5" id="KW-0614">Plasmid</keyword>
<keyword evidence="2" id="KW-0804">Transcription</keyword>
<dbReference type="HOGENOM" id="CLU_092678_0_0_2"/>
<feature type="domain" description="HVO-0513-like N-terminal" evidence="4">
    <location>
        <begin position="25"/>
        <end position="156"/>
    </location>
</feature>
<evidence type="ECO:0000259" key="4">
    <source>
        <dbReference type="Pfam" id="PF24278"/>
    </source>
</evidence>
<evidence type="ECO:0000313" key="5">
    <source>
        <dbReference type="EMBL" id="AFK20722.1"/>
    </source>
</evidence>
<sequence length="240" mass="26968">MVLLYSNMWCATIRIKHSDGWFQSLGEAYRAHDEVVPVSIHSAKLLHDGTAVLLYEFKGDADAVRAILSANETATDYEVTEIDGSVSAYIHFEPSTDTRQLLQLPEEYGYVLDTPILLHEDGGLEVTIIGPQGNISEAFKQIPDSIHTTVGRVGSYDPDRENSFSKLSDRQREVLRKAYELGYYRRPRETTLDDIAAQLECSQANVQEIIQRIENHLVSELFTASGDTETDTSPTKSIWK</sequence>
<dbReference type="Proteomes" id="UP000006469">
    <property type="component" value="Plasmid pHM100"/>
</dbReference>
<evidence type="ECO:0000256" key="2">
    <source>
        <dbReference type="ARBA" id="ARBA00023163"/>
    </source>
</evidence>
<feature type="domain" description="HTH bat-type" evidence="3">
    <location>
        <begin position="167"/>
        <end position="218"/>
    </location>
</feature>
<evidence type="ECO:0000313" key="6">
    <source>
        <dbReference type="Proteomes" id="UP000006469"/>
    </source>
</evidence>
<geneLocation type="plasmid" evidence="5 6">
    <name>pHM100</name>
</geneLocation>
<protein>
    <submittedName>
        <fullName evidence="5">Transcription regulator</fullName>
    </submittedName>
</protein>
<reference evidence="5 6" key="1">
    <citation type="journal article" date="2012" name="J. Bacteriol.">
        <title>Complete genome sequence of the metabolically versatile halophilic archaeon Haloferax mediterranei, a poly(3-hydroxybutyrate-co-3-hydroxyvalerate) producer.</title>
        <authorList>
            <person name="Han J."/>
            <person name="Zhang F."/>
            <person name="Hou J."/>
            <person name="Liu X."/>
            <person name="Li M."/>
            <person name="Liu H."/>
            <person name="Cai L."/>
            <person name="Zhang B."/>
            <person name="Chen Y."/>
            <person name="Zhou J."/>
            <person name="Hu S."/>
            <person name="Xiang H."/>
        </authorList>
    </citation>
    <scope>NUCLEOTIDE SEQUENCE [LARGE SCALE GENOMIC DNA]</scope>
    <source>
        <strain evidence="6">ATCC 33500 / DSM 1411 / JCM 8866 / NBRC 14739 / NCIMB 2177 / R-4</strain>
        <plasmid evidence="6">pHM100</plasmid>
    </source>
</reference>
<dbReference type="KEGG" id="hme:HFX_4027"/>
<evidence type="ECO:0000259" key="3">
    <source>
        <dbReference type="Pfam" id="PF04967"/>
    </source>
</evidence>